<dbReference type="InterPro" id="IPR012337">
    <property type="entry name" value="RNaseH-like_sf"/>
</dbReference>
<dbReference type="SMART" id="SM00980">
    <property type="entry name" value="THAP"/>
    <property type="match status" value="1"/>
</dbReference>
<reference evidence="8 9" key="1">
    <citation type="journal article" date="2008" name="Nature">
        <title>The genome of the model beetle and pest Tribolium castaneum.</title>
        <authorList>
            <consortium name="Tribolium Genome Sequencing Consortium"/>
            <person name="Richards S."/>
            <person name="Gibbs R.A."/>
            <person name="Weinstock G.M."/>
            <person name="Brown S.J."/>
            <person name="Denell R."/>
            <person name="Beeman R.W."/>
            <person name="Gibbs R."/>
            <person name="Beeman R.W."/>
            <person name="Brown S.J."/>
            <person name="Bucher G."/>
            <person name="Friedrich M."/>
            <person name="Grimmelikhuijzen C.J."/>
            <person name="Klingler M."/>
            <person name="Lorenzen M."/>
            <person name="Richards S."/>
            <person name="Roth S."/>
            <person name="Schroder R."/>
            <person name="Tautz D."/>
            <person name="Zdobnov E.M."/>
            <person name="Muzny D."/>
            <person name="Gibbs R.A."/>
            <person name="Weinstock G.M."/>
            <person name="Attaway T."/>
            <person name="Bell S."/>
            <person name="Buhay C.J."/>
            <person name="Chandrabose M.N."/>
            <person name="Chavez D."/>
            <person name="Clerk-Blankenburg K.P."/>
            <person name="Cree A."/>
            <person name="Dao M."/>
            <person name="Davis C."/>
            <person name="Chacko J."/>
            <person name="Dinh H."/>
            <person name="Dugan-Rocha S."/>
            <person name="Fowler G."/>
            <person name="Garner T.T."/>
            <person name="Garnes J."/>
            <person name="Gnirke A."/>
            <person name="Hawes A."/>
            <person name="Hernandez J."/>
            <person name="Hines S."/>
            <person name="Holder M."/>
            <person name="Hume J."/>
            <person name="Jhangiani S.N."/>
            <person name="Joshi V."/>
            <person name="Khan Z.M."/>
            <person name="Jackson L."/>
            <person name="Kovar C."/>
            <person name="Kowis A."/>
            <person name="Lee S."/>
            <person name="Lewis L.R."/>
            <person name="Margolis J."/>
            <person name="Morgan M."/>
            <person name="Nazareth L.V."/>
            <person name="Nguyen N."/>
            <person name="Okwuonu G."/>
            <person name="Parker D."/>
            <person name="Richards S."/>
            <person name="Ruiz S.J."/>
            <person name="Santibanez J."/>
            <person name="Savard J."/>
            <person name="Scherer S.E."/>
            <person name="Schneider B."/>
            <person name="Sodergren E."/>
            <person name="Tautz D."/>
            <person name="Vattahil S."/>
            <person name="Villasana D."/>
            <person name="White C.S."/>
            <person name="Wright R."/>
            <person name="Park Y."/>
            <person name="Beeman R.W."/>
            <person name="Lord J."/>
            <person name="Oppert B."/>
            <person name="Lorenzen M."/>
            <person name="Brown S."/>
            <person name="Wang L."/>
            <person name="Savard J."/>
            <person name="Tautz D."/>
            <person name="Richards S."/>
            <person name="Weinstock G."/>
            <person name="Gibbs R.A."/>
            <person name="Liu Y."/>
            <person name="Worley K."/>
            <person name="Weinstock G."/>
            <person name="Elsik C.G."/>
            <person name="Reese J.T."/>
            <person name="Elhaik E."/>
            <person name="Landan G."/>
            <person name="Graur D."/>
            <person name="Arensburger P."/>
            <person name="Atkinson P."/>
            <person name="Beeman R.W."/>
            <person name="Beidler J."/>
            <person name="Brown S.J."/>
            <person name="Demuth J.P."/>
            <person name="Drury D.W."/>
            <person name="Du Y.Z."/>
            <person name="Fujiwara H."/>
            <person name="Lorenzen M."/>
            <person name="Maselli V."/>
            <person name="Osanai M."/>
            <person name="Park Y."/>
            <person name="Robertson H.M."/>
            <person name="Tu Z."/>
            <person name="Wang J.J."/>
            <person name="Wang S."/>
            <person name="Richards S."/>
            <person name="Song H."/>
            <person name="Zhang L."/>
            <person name="Sodergren E."/>
            <person name="Werner D."/>
            <person name="Stanke M."/>
            <person name="Morgenstern B."/>
            <person name="Solovyev V."/>
            <person name="Kosarev P."/>
            <person name="Brown G."/>
            <person name="Chen H.C."/>
            <person name="Ermolaeva O."/>
            <person name="Hlavina W."/>
            <person name="Kapustin Y."/>
            <person name="Kiryutin B."/>
            <person name="Kitts P."/>
            <person name="Maglott D."/>
            <person name="Pruitt K."/>
            <person name="Sapojnikov V."/>
            <person name="Souvorov A."/>
            <person name="Mackey A.J."/>
            <person name="Waterhouse R.M."/>
            <person name="Wyder S."/>
            <person name="Zdobnov E.M."/>
            <person name="Zdobnov E.M."/>
            <person name="Wyder S."/>
            <person name="Kriventseva E.V."/>
            <person name="Kadowaki T."/>
            <person name="Bork P."/>
            <person name="Aranda M."/>
            <person name="Bao R."/>
            <person name="Beermann A."/>
            <person name="Berns N."/>
            <person name="Bolognesi R."/>
            <person name="Bonneton F."/>
            <person name="Bopp D."/>
            <person name="Brown S.J."/>
            <person name="Bucher G."/>
            <person name="Butts T."/>
            <person name="Chaumot A."/>
            <person name="Denell R.E."/>
            <person name="Ferrier D.E."/>
            <person name="Friedrich M."/>
            <person name="Gordon C.M."/>
            <person name="Jindra M."/>
            <person name="Klingler M."/>
            <person name="Lan Q."/>
            <person name="Lattorff H.M."/>
            <person name="Laudet V."/>
            <person name="von Levetsow C."/>
            <person name="Liu Z."/>
            <person name="Lutz R."/>
            <person name="Lynch J.A."/>
            <person name="da Fonseca R.N."/>
            <person name="Posnien N."/>
            <person name="Reuter R."/>
            <person name="Roth S."/>
            <person name="Savard J."/>
            <person name="Schinko J.B."/>
            <person name="Schmitt C."/>
            <person name="Schoppmeier M."/>
            <person name="Schroder R."/>
            <person name="Shippy T.D."/>
            <person name="Simonnet F."/>
            <person name="Marques-Souza H."/>
            <person name="Tautz D."/>
            <person name="Tomoyasu Y."/>
            <person name="Trauner J."/>
            <person name="Van der Zee M."/>
            <person name="Vervoort M."/>
            <person name="Wittkopp N."/>
            <person name="Wimmer E.A."/>
            <person name="Yang X."/>
            <person name="Jones A.K."/>
            <person name="Sattelle D.B."/>
            <person name="Ebert P.R."/>
            <person name="Nelson D."/>
            <person name="Scott J.G."/>
            <person name="Beeman R.W."/>
            <person name="Muthukrishnan S."/>
            <person name="Kramer K.J."/>
            <person name="Arakane Y."/>
            <person name="Beeman R.W."/>
            <person name="Zhu Q."/>
            <person name="Hogenkamp D."/>
            <person name="Dixit R."/>
            <person name="Oppert B."/>
            <person name="Jiang H."/>
            <person name="Zou Z."/>
            <person name="Marshall J."/>
            <person name="Elpidina E."/>
            <person name="Vinokurov K."/>
            <person name="Oppert C."/>
            <person name="Zou Z."/>
            <person name="Evans J."/>
            <person name="Lu Z."/>
            <person name="Zhao P."/>
            <person name="Sumathipala N."/>
            <person name="Altincicek B."/>
            <person name="Vilcinskas A."/>
            <person name="Williams M."/>
            <person name="Hultmark D."/>
            <person name="Hetru C."/>
            <person name="Jiang H."/>
            <person name="Grimmelikhuijzen C.J."/>
            <person name="Hauser F."/>
            <person name="Cazzamali G."/>
            <person name="Williamson M."/>
            <person name="Park Y."/>
            <person name="Li B."/>
            <person name="Tanaka Y."/>
            <person name="Predel R."/>
            <person name="Neupert S."/>
            <person name="Schachtner J."/>
            <person name="Verleyen P."/>
            <person name="Raible F."/>
            <person name="Bork P."/>
            <person name="Friedrich M."/>
            <person name="Walden K.K."/>
            <person name="Robertson H.M."/>
            <person name="Angeli S."/>
            <person name="Foret S."/>
            <person name="Bucher G."/>
            <person name="Schuetz S."/>
            <person name="Maleszka R."/>
            <person name="Wimmer E.A."/>
            <person name="Beeman R.W."/>
            <person name="Lorenzen M."/>
            <person name="Tomoyasu Y."/>
            <person name="Miller S.C."/>
            <person name="Grossmann D."/>
            <person name="Bucher G."/>
        </authorList>
    </citation>
    <scope>NUCLEOTIDE SEQUENCE [LARGE SCALE GENOMIC DNA]</scope>
    <source>
        <strain evidence="8 9">Georgia GA2</strain>
    </source>
</reference>
<dbReference type="InterPro" id="IPR050916">
    <property type="entry name" value="SCAN-C2H2_zinc_finger"/>
</dbReference>
<dbReference type="eggNOG" id="KOG0017">
    <property type="taxonomic scope" value="Eukaryota"/>
</dbReference>
<keyword evidence="4 6" id="KW-0238">DNA-binding</keyword>
<evidence type="ECO:0000256" key="6">
    <source>
        <dbReference type="PROSITE-ProRule" id="PRU00309"/>
    </source>
</evidence>
<accession>D6WZQ3</accession>
<evidence type="ECO:0000259" key="7">
    <source>
        <dbReference type="PROSITE" id="PS50950"/>
    </source>
</evidence>
<keyword evidence="5" id="KW-0539">Nucleus</keyword>
<dbReference type="AlphaFoldDB" id="D6WZQ3"/>
<evidence type="ECO:0000313" key="9">
    <source>
        <dbReference type="Proteomes" id="UP000007266"/>
    </source>
</evidence>
<gene>
    <name evidence="8" type="primary">AUGUSTUS-3.0.2_11790</name>
    <name evidence="8" type="ORF">TcasGA2_TC011790</name>
</gene>
<keyword evidence="1" id="KW-0479">Metal-binding</keyword>
<evidence type="ECO:0000256" key="1">
    <source>
        <dbReference type="ARBA" id="ARBA00022723"/>
    </source>
</evidence>
<evidence type="ECO:0000256" key="3">
    <source>
        <dbReference type="ARBA" id="ARBA00022833"/>
    </source>
</evidence>
<protein>
    <recommendedName>
        <fullName evidence="7">THAP-type domain-containing protein</fullName>
    </recommendedName>
</protein>
<dbReference type="InParanoid" id="D6WZQ3"/>
<dbReference type="Gene3D" id="6.20.210.20">
    <property type="entry name" value="THAP domain"/>
    <property type="match status" value="1"/>
</dbReference>
<dbReference type="InterPro" id="IPR038441">
    <property type="entry name" value="THAP_Znf_sf"/>
</dbReference>
<name>D6WZQ3_TRICA</name>
<keyword evidence="9" id="KW-1185">Reference proteome</keyword>
<dbReference type="Gene3D" id="3.30.420.10">
    <property type="entry name" value="Ribonuclease H-like superfamily/Ribonuclease H"/>
    <property type="match status" value="1"/>
</dbReference>
<evidence type="ECO:0000256" key="4">
    <source>
        <dbReference type="ARBA" id="ARBA00023125"/>
    </source>
</evidence>
<evidence type="ECO:0000256" key="2">
    <source>
        <dbReference type="ARBA" id="ARBA00022771"/>
    </source>
</evidence>
<dbReference type="Pfam" id="PF05485">
    <property type="entry name" value="THAP"/>
    <property type="match status" value="1"/>
</dbReference>
<dbReference type="HOGENOM" id="CLU_331319_0_0_1"/>
<evidence type="ECO:0000256" key="5">
    <source>
        <dbReference type="ARBA" id="ARBA00023242"/>
    </source>
</evidence>
<dbReference type="InterPro" id="IPR036397">
    <property type="entry name" value="RNaseH_sf"/>
</dbReference>
<dbReference type="SUPFAM" id="SSF57716">
    <property type="entry name" value="Glucocorticoid receptor-like (DNA-binding domain)"/>
    <property type="match status" value="1"/>
</dbReference>
<dbReference type="InterPro" id="IPR006612">
    <property type="entry name" value="THAP_Znf"/>
</dbReference>
<dbReference type="SUPFAM" id="SSF53098">
    <property type="entry name" value="Ribonuclease H-like"/>
    <property type="match status" value="1"/>
</dbReference>
<dbReference type="GO" id="GO:0008270">
    <property type="term" value="F:zinc ion binding"/>
    <property type="evidence" value="ECO:0007669"/>
    <property type="project" value="UniProtKB-KW"/>
</dbReference>
<evidence type="ECO:0000313" key="8">
    <source>
        <dbReference type="EMBL" id="EFA09664.2"/>
    </source>
</evidence>
<sequence>MVTRCVVQGCRSTSDSSKEKVSFFHVPKNKVELWQKIIRTKQRPLTTKDRICEKHFKKSDIIKEIVTPLYSYKLARNRLKPNALPSMLPIYRNYELRSRSSAMEPPIKKNKLEQPPIEFIEIDESDKLETTPEEVFRSGLQIARLNYNHSKSLTLEQYDQLVAKVLEAKKRKDDTVLSKFNLVDINGQKKLIATHPTDLQYYVHDDILFQILQHTHIALQHGNQTQMMSELKKRYKNITGGDVATFIKFCPRCLRRRPRKDSENVPMIYSKISSICHVNLLDNRAWPDGDYKYILVYHNEMTNFCQLKALKTKKPSEVAEHLIDVFTFVGAPTEIHTNEGESNFLEDILKELKKIWPSLVIKSVERHQQEILARIKRIEYETRSIRNRTRWSSLLPFIQFERNKDISSGVRPYERLFGFVEPCEKPALPVQKVETPSVEKIDQGIPRFFLPPFFKIPKPTKTNKALEEAFKNLVRDNEAVLTKADYLKLIQQVKVYRNLEQYDTLEIEGVVRLITSTTHGKGTIKYYIHEDELFDILHYTHINYDHASYTEMAKKFKKKFENITKEIIAAYLSLCPECNTGMYYINYGSPTKVVRETIPVNEMSAKCAISFLDFEAQPDNDYKYVMVYVNMLTKFHILRPLKDKTCQEVADILLDIFTFLGISTKIFTQERRLVWLAISQVRQLWPGFSPLVVQIRLGRIPRWIEKELKQRMCSNESHEWTKGLDYIQLMLNKYYNNKIGKKPFDALFAVTAGQDKRPQTIYSSQDPCTPEVEEVTIPAPDLEEPPQIKKRRRTRRKTPFKVLQTFAMSELSSRCSVNLIDYHTKPDGDYNFIMVYQNTSTKFSILKPLKTKFPEEIAENLVDIFTLVGASNVVESYHGREFVHKLAKSVSHLHPNLTFDYSLTTYRNYKSVCSIEKEIQKWMLQNGSKQWTRALPFVQLVRNKCFDEEMAIVPFEGFFKGLRYAGR</sequence>
<dbReference type="PANTHER" id="PTHR45935">
    <property type="entry name" value="PROTEIN ZBED8-RELATED"/>
    <property type="match status" value="1"/>
</dbReference>
<dbReference type="PANTHER" id="PTHR45935:SF2">
    <property type="entry name" value="KRAB-A DOMAIN-CONTAINING PROTEIN 2"/>
    <property type="match status" value="1"/>
</dbReference>
<organism evidence="8 9">
    <name type="scientific">Tribolium castaneum</name>
    <name type="common">Red flour beetle</name>
    <dbReference type="NCBI Taxonomy" id="7070"/>
    <lineage>
        <taxon>Eukaryota</taxon>
        <taxon>Metazoa</taxon>
        <taxon>Ecdysozoa</taxon>
        <taxon>Arthropoda</taxon>
        <taxon>Hexapoda</taxon>
        <taxon>Insecta</taxon>
        <taxon>Pterygota</taxon>
        <taxon>Neoptera</taxon>
        <taxon>Endopterygota</taxon>
        <taxon>Coleoptera</taxon>
        <taxon>Polyphaga</taxon>
        <taxon>Cucujiformia</taxon>
        <taxon>Tenebrionidae</taxon>
        <taxon>Tenebrionidae incertae sedis</taxon>
        <taxon>Tribolium</taxon>
    </lineage>
</organism>
<dbReference type="EMBL" id="KQ971372">
    <property type="protein sequence ID" value="EFA09664.2"/>
    <property type="molecule type" value="Genomic_DNA"/>
</dbReference>
<feature type="domain" description="THAP-type" evidence="7">
    <location>
        <begin position="1"/>
        <end position="88"/>
    </location>
</feature>
<dbReference type="KEGG" id="tca:100141696"/>
<keyword evidence="3" id="KW-0862">Zinc</keyword>
<dbReference type="Proteomes" id="UP000007266">
    <property type="component" value="Linkage group 9"/>
</dbReference>
<dbReference type="GO" id="GO:0003677">
    <property type="term" value="F:DNA binding"/>
    <property type="evidence" value="ECO:0007669"/>
    <property type="project" value="UniProtKB-UniRule"/>
</dbReference>
<proteinExistence type="predicted"/>
<dbReference type="PROSITE" id="PS50950">
    <property type="entry name" value="ZF_THAP"/>
    <property type="match status" value="1"/>
</dbReference>
<reference evidence="8 9" key="2">
    <citation type="journal article" date="2010" name="Nucleic Acids Res.">
        <title>BeetleBase in 2010: revisions to provide comprehensive genomic information for Tribolium castaneum.</title>
        <authorList>
            <person name="Kim H.S."/>
            <person name="Murphy T."/>
            <person name="Xia J."/>
            <person name="Caragea D."/>
            <person name="Park Y."/>
            <person name="Beeman R.W."/>
            <person name="Lorenzen M.D."/>
            <person name="Butcher S."/>
            <person name="Manak J.R."/>
            <person name="Brown S.J."/>
        </authorList>
    </citation>
    <scope>GENOME REANNOTATION</scope>
    <source>
        <strain evidence="8 9">Georgia GA2</strain>
    </source>
</reference>
<keyword evidence="2 6" id="KW-0863">Zinc-finger</keyword>
<dbReference type="OrthoDB" id="6773637at2759"/>